<proteinExistence type="predicted"/>
<dbReference type="OrthoDB" id="9778629at2"/>
<dbReference type="InterPro" id="IPR009078">
    <property type="entry name" value="Ferritin-like_SF"/>
</dbReference>
<dbReference type="PANTHER" id="PTHR42782:SF4">
    <property type="entry name" value="DUF455 DOMAIN-CONTAINING PROTEIN"/>
    <property type="match status" value="1"/>
</dbReference>
<protein>
    <submittedName>
        <fullName evidence="1">DUF455 domain-containing protein</fullName>
    </submittedName>
</protein>
<dbReference type="InterPro" id="IPR007402">
    <property type="entry name" value="DUF455"/>
</dbReference>
<name>A0A3E1R8B5_9BURK</name>
<keyword evidence="2" id="KW-1185">Reference proteome</keyword>
<dbReference type="Proteomes" id="UP000260665">
    <property type="component" value="Unassembled WGS sequence"/>
</dbReference>
<accession>A0A3E1R8B5</accession>
<dbReference type="RefSeq" id="WP_117179644.1">
    <property type="nucleotide sequence ID" value="NZ_QFZK01000016.1"/>
</dbReference>
<dbReference type="Pfam" id="PF04305">
    <property type="entry name" value="DUF455"/>
    <property type="match status" value="1"/>
</dbReference>
<evidence type="ECO:0000313" key="1">
    <source>
        <dbReference type="EMBL" id="RFO95483.1"/>
    </source>
</evidence>
<gene>
    <name evidence="1" type="ORF">DIC66_18315</name>
</gene>
<dbReference type="AlphaFoldDB" id="A0A3E1R8B5"/>
<dbReference type="PANTHER" id="PTHR42782">
    <property type="entry name" value="SI:CH73-314G15.3"/>
    <property type="match status" value="1"/>
</dbReference>
<organism evidence="1 2">
    <name type="scientific">Rhodoferax lacus</name>
    <dbReference type="NCBI Taxonomy" id="2184758"/>
    <lineage>
        <taxon>Bacteria</taxon>
        <taxon>Pseudomonadati</taxon>
        <taxon>Pseudomonadota</taxon>
        <taxon>Betaproteobacteria</taxon>
        <taxon>Burkholderiales</taxon>
        <taxon>Comamonadaceae</taxon>
        <taxon>Rhodoferax</taxon>
    </lineage>
</organism>
<dbReference type="InterPro" id="IPR011197">
    <property type="entry name" value="UCP012318"/>
</dbReference>
<dbReference type="SUPFAM" id="SSF47240">
    <property type="entry name" value="Ferritin-like"/>
    <property type="match status" value="1"/>
</dbReference>
<evidence type="ECO:0000313" key="2">
    <source>
        <dbReference type="Proteomes" id="UP000260665"/>
    </source>
</evidence>
<comment type="caution">
    <text evidence="1">The sequence shown here is derived from an EMBL/GenBank/DDBJ whole genome shotgun (WGS) entry which is preliminary data.</text>
</comment>
<sequence length="266" mass="29119">MELRRGALAAFTLADPAAKVAAVQALWQEREALTVDTTATFNPPQHPGRPAQPVLVLPKEVPRRSPFTPLGHASLVHSIAHIEFNAINLALDAIWRFAALPEAYYRDWLRVAFEESQHYSLLADHLASVGHTYGDFPAHDGLWTMAENTRHDVAARMALVPRTLEARGLDATPIIQAKLRKVGTVAALQAVEILDTILREEVGHVAIGNHWYHWLCQRDGLDSASFHAQMASQHGGPSLKPPFNLAARKAAGFTQAELDALPPTPA</sequence>
<dbReference type="CDD" id="cd00657">
    <property type="entry name" value="Ferritin_like"/>
    <property type="match status" value="1"/>
</dbReference>
<reference evidence="1 2" key="1">
    <citation type="submission" date="2018-05" db="EMBL/GenBank/DDBJ databases">
        <title>Rhodoferax soyangensis sp.nov., isolated from an oligotrophic freshwater lake.</title>
        <authorList>
            <person name="Park M."/>
        </authorList>
    </citation>
    <scope>NUCLEOTIDE SEQUENCE [LARGE SCALE GENOMIC DNA]</scope>
    <source>
        <strain evidence="1 2">IMCC26218</strain>
    </source>
</reference>
<dbReference type="PIRSF" id="PIRSF012318">
    <property type="entry name" value="UCP012318"/>
    <property type="match status" value="1"/>
</dbReference>
<dbReference type="EMBL" id="QFZK01000016">
    <property type="protein sequence ID" value="RFO95483.1"/>
    <property type="molecule type" value="Genomic_DNA"/>
</dbReference>